<name>G2QPD9_THET4</name>
<gene>
    <name evidence="2" type="ORF">MYCTH_2113368</name>
</gene>
<feature type="region of interest" description="Disordered" evidence="1">
    <location>
        <begin position="1"/>
        <end position="223"/>
    </location>
</feature>
<dbReference type="GeneID" id="11506826"/>
<feature type="compositionally biased region" description="Basic and acidic residues" evidence="1">
    <location>
        <begin position="74"/>
        <end position="108"/>
    </location>
</feature>
<dbReference type="HOGENOM" id="CLU_1240876_0_0_1"/>
<proteinExistence type="predicted"/>
<evidence type="ECO:0000313" key="2">
    <source>
        <dbReference type="EMBL" id="AEO61452.1"/>
    </source>
</evidence>
<dbReference type="RefSeq" id="XP_003666697.1">
    <property type="nucleotide sequence ID" value="XM_003666649.1"/>
</dbReference>
<dbReference type="Proteomes" id="UP000007322">
    <property type="component" value="Chromosome 7"/>
</dbReference>
<dbReference type="AlphaFoldDB" id="G2QPD9"/>
<accession>G2QPD9</accession>
<evidence type="ECO:0000256" key="1">
    <source>
        <dbReference type="SAM" id="MobiDB-lite"/>
    </source>
</evidence>
<protein>
    <submittedName>
        <fullName evidence="2">Uncharacterized protein</fullName>
    </submittedName>
</protein>
<dbReference type="EMBL" id="CP003008">
    <property type="protein sequence ID" value="AEO61452.1"/>
    <property type="molecule type" value="Genomic_DNA"/>
</dbReference>
<organism evidence="2 3">
    <name type="scientific">Thermothelomyces thermophilus (strain ATCC 42464 / BCRC 31852 / DSM 1799)</name>
    <name type="common">Sporotrichum thermophile</name>
    <dbReference type="NCBI Taxonomy" id="573729"/>
    <lineage>
        <taxon>Eukaryota</taxon>
        <taxon>Fungi</taxon>
        <taxon>Dikarya</taxon>
        <taxon>Ascomycota</taxon>
        <taxon>Pezizomycotina</taxon>
        <taxon>Sordariomycetes</taxon>
        <taxon>Sordariomycetidae</taxon>
        <taxon>Sordariales</taxon>
        <taxon>Chaetomiaceae</taxon>
        <taxon>Thermothelomyces</taxon>
    </lineage>
</organism>
<dbReference type="KEGG" id="mtm:MYCTH_2113368"/>
<evidence type="ECO:0000313" key="3">
    <source>
        <dbReference type="Proteomes" id="UP000007322"/>
    </source>
</evidence>
<reference evidence="2 3" key="1">
    <citation type="journal article" date="2011" name="Nat. Biotechnol.">
        <title>Comparative genomic analysis of the thermophilic biomass-degrading fungi Myceliophthora thermophila and Thielavia terrestris.</title>
        <authorList>
            <person name="Berka R.M."/>
            <person name="Grigoriev I.V."/>
            <person name="Otillar R."/>
            <person name="Salamov A."/>
            <person name="Grimwood J."/>
            <person name="Reid I."/>
            <person name="Ishmael N."/>
            <person name="John T."/>
            <person name="Darmond C."/>
            <person name="Moisan M.-C."/>
            <person name="Henrissat B."/>
            <person name="Coutinho P.M."/>
            <person name="Lombard V."/>
            <person name="Natvig D.O."/>
            <person name="Lindquist E."/>
            <person name="Schmutz J."/>
            <person name="Lucas S."/>
            <person name="Harris P."/>
            <person name="Powlowski J."/>
            <person name="Bellemare A."/>
            <person name="Taylor D."/>
            <person name="Butler G."/>
            <person name="de Vries R.P."/>
            <person name="Allijn I.E."/>
            <person name="van den Brink J."/>
            <person name="Ushinsky S."/>
            <person name="Storms R."/>
            <person name="Powell A.J."/>
            <person name="Paulsen I.T."/>
            <person name="Elbourne L.D.H."/>
            <person name="Baker S.E."/>
            <person name="Magnuson J."/>
            <person name="LaBoissiere S."/>
            <person name="Clutterbuck A.J."/>
            <person name="Martinez D."/>
            <person name="Wogulis M."/>
            <person name="de Leon A.L."/>
            <person name="Rey M.W."/>
            <person name="Tsang A."/>
        </authorList>
    </citation>
    <scope>NUCLEOTIDE SEQUENCE [LARGE SCALE GENOMIC DNA]</scope>
    <source>
        <strain evidence="3">ATCC 42464 / BCRC 31852 / DSM 1799</strain>
    </source>
</reference>
<dbReference type="VEuPathDB" id="FungiDB:MYCTH_2113368"/>
<dbReference type="InParanoid" id="G2QPD9"/>
<keyword evidence="3" id="KW-1185">Reference proteome</keyword>
<feature type="compositionally biased region" description="Basic and acidic residues" evidence="1">
    <location>
        <begin position="170"/>
        <end position="198"/>
    </location>
</feature>
<sequence>MGGPEYVFYKTRGDNPRKGARERERQYYYHIHKGKKQQPPSSPVGSGGGSSPEDRGGGSSGGVEKGEIPWVLRWKREAEEQGSENRETCPDAHVFDAAKPNRTERSEIHYTVGQPQARGAGTRKRTKQPEAGNNDGLCRRNWGMNLGLSAQQGRRKCEGPPSQSRRMDKKKMEAVSELEHKDGTDHRRAGSSRYHLERVTNSPHLYSLDNPTPLPGEMRMLHW</sequence>
<feature type="compositionally biased region" description="Basic and acidic residues" evidence="1">
    <location>
        <begin position="11"/>
        <end position="27"/>
    </location>
</feature>